<dbReference type="CDD" id="cd18807">
    <property type="entry name" value="SF1_C_UvrD"/>
    <property type="match status" value="1"/>
</dbReference>
<evidence type="ECO:0000256" key="4">
    <source>
        <dbReference type="ARBA" id="ARBA00022806"/>
    </source>
</evidence>
<dbReference type="GO" id="GO:0033202">
    <property type="term" value="C:DNA helicase complex"/>
    <property type="evidence" value="ECO:0007669"/>
    <property type="project" value="TreeGrafter"/>
</dbReference>
<keyword evidence="5 10" id="KW-0067">ATP-binding</keyword>
<dbReference type="GO" id="GO:0006260">
    <property type="term" value="P:DNA replication"/>
    <property type="evidence" value="ECO:0007669"/>
    <property type="project" value="InterPro"/>
</dbReference>
<comment type="caution">
    <text evidence="14">The sequence shown here is derived from an EMBL/GenBank/DDBJ whole genome shotgun (WGS) entry which is preliminary data.</text>
</comment>
<dbReference type="Pfam" id="PF13361">
    <property type="entry name" value="UvrD_C"/>
    <property type="match status" value="1"/>
</dbReference>
<dbReference type="FunFam" id="1.10.10.160:FF:000001">
    <property type="entry name" value="ATP-dependent DNA helicase"/>
    <property type="match status" value="1"/>
</dbReference>
<dbReference type="EC" id="5.6.2.4" evidence="11"/>
<evidence type="ECO:0000256" key="6">
    <source>
        <dbReference type="ARBA" id="ARBA00023125"/>
    </source>
</evidence>
<evidence type="ECO:0000256" key="8">
    <source>
        <dbReference type="ARBA" id="ARBA00034617"/>
    </source>
</evidence>
<dbReference type="SUPFAM" id="SSF52540">
    <property type="entry name" value="P-loop containing nucleoside triphosphate hydrolases"/>
    <property type="match status" value="1"/>
</dbReference>
<dbReference type="PANTHER" id="PTHR11070">
    <property type="entry name" value="UVRD / RECB / PCRA DNA HELICASE FAMILY MEMBER"/>
    <property type="match status" value="1"/>
</dbReference>
<dbReference type="InterPro" id="IPR013986">
    <property type="entry name" value="DExx_box_DNA_helicase_dom_sf"/>
</dbReference>
<dbReference type="InterPro" id="IPR014017">
    <property type="entry name" value="DNA_helicase_UvrD-like_C"/>
</dbReference>
<dbReference type="OrthoDB" id="9806690at2"/>
<dbReference type="EMBL" id="BMHA01000005">
    <property type="protein sequence ID" value="GGI06031.1"/>
    <property type="molecule type" value="Genomic_DNA"/>
</dbReference>
<dbReference type="InterPro" id="IPR014016">
    <property type="entry name" value="UvrD-like_ATP-bd"/>
</dbReference>
<dbReference type="Gene3D" id="1.10.10.160">
    <property type="match status" value="1"/>
</dbReference>
<protein>
    <recommendedName>
        <fullName evidence="11">ATP-dependent DNA helicase</fullName>
        <ecNumber evidence="11">5.6.2.4</ecNumber>
    </recommendedName>
</protein>
<dbReference type="Pfam" id="PF00580">
    <property type="entry name" value="UvrD-helicase"/>
    <property type="match status" value="1"/>
</dbReference>
<evidence type="ECO:0000256" key="9">
    <source>
        <dbReference type="ARBA" id="ARBA00048988"/>
    </source>
</evidence>
<evidence type="ECO:0000259" key="13">
    <source>
        <dbReference type="PROSITE" id="PS51217"/>
    </source>
</evidence>
<dbReference type="RefSeq" id="WP_130648652.1">
    <property type="nucleotide sequence ID" value="NZ_BMHA01000005.1"/>
</dbReference>
<dbReference type="InterPro" id="IPR005751">
    <property type="entry name" value="ATP-dep_DNA_helicase_PcrA"/>
</dbReference>
<dbReference type="PROSITE" id="PS51217">
    <property type="entry name" value="UVRD_HELICASE_CTER"/>
    <property type="match status" value="1"/>
</dbReference>
<name>A0A8J3EUK2_9ACTN</name>
<keyword evidence="4 10" id="KW-0347">Helicase</keyword>
<evidence type="ECO:0000256" key="3">
    <source>
        <dbReference type="ARBA" id="ARBA00022801"/>
    </source>
</evidence>
<dbReference type="Gene3D" id="1.10.486.10">
    <property type="entry name" value="PCRA, domain 4"/>
    <property type="match status" value="1"/>
</dbReference>
<feature type="binding site" evidence="10">
    <location>
        <begin position="30"/>
        <end position="37"/>
    </location>
    <ligand>
        <name>ATP</name>
        <dbReference type="ChEBI" id="CHEBI:30616"/>
    </ligand>
</feature>
<dbReference type="GO" id="GO:0009314">
    <property type="term" value="P:response to radiation"/>
    <property type="evidence" value="ECO:0007669"/>
    <property type="project" value="UniProtKB-ARBA"/>
</dbReference>
<reference evidence="14" key="2">
    <citation type="submission" date="2020-09" db="EMBL/GenBank/DDBJ databases">
        <authorList>
            <person name="Sun Q."/>
            <person name="Zhou Y."/>
        </authorList>
    </citation>
    <scope>NUCLEOTIDE SEQUENCE</scope>
    <source>
        <strain evidence="14">CGMCC 1.14988</strain>
    </source>
</reference>
<comment type="catalytic activity">
    <reaction evidence="9 11">
        <text>ATP + H2O = ADP + phosphate + H(+)</text>
        <dbReference type="Rhea" id="RHEA:13065"/>
        <dbReference type="ChEBI" id="CHEBI:15377"/>
        <dbReference type="ChEBI" id="CHEBI:15378"/>
        <dbReference type="ChEBI" id="CHEBI:30616"/>
        <dbReference type="ChEBI" id="CHEBI:43474"/>
        <dbReference type="ChEBI" id="CHEBI:456216"/>
        <dbReference type="EC" id="5.6.2.4"/>
    </reaction>
</comment>
<proteinExistence type="inferred from homology"/>
<dbReference type="GO" id="GO:0005829">
    <property type="term" value="C:cytosol"/>
    <property type="evidence" value="ECO:0007669"/>
    <property type="project" value="TreeGrafter"/>
</dbReference>
<evidence type="ECO:0000259" key="12">
    <source>
        <dbReference type="PROSITE" id="PS51198"/>
    </source>
</evidence>
<dbReference type="InterPro" id="IPR027417">
    <property type="entry name" value="P-loop_NTPase"/>
</dbReference>
<keyword evidence="7" id="KW-0413">Isomerase</keyword>
<dbReference type="InterPro" id="IPR000212">
    <property type="entry name" value="DNA_helicase_UvrD/REP"/>
</dbReference>
<evidence type="ECO:0000256" key="11">
    <source>
        <dbReference type="RuleBase" id="RU364053"/>
    </source>
</evidence>
<evidence type="ECO:0000256" key="2">
    <source>
        <dbReference type="ARBA" id="ARBA00022741"/>
    </source>
</evidence>
<evidence type="ECO:0000256" key="7">
    <source>
        <dbReference type="ARBA" id="ARBA00023235"/>
    </source>
</evidence>
<evidence type="ECO:0000256" key="1">
    <source>
        <dbReference type="ARBA" id="ARBA00009922"/>
    </source>
</evidence>
<dbReference type="Proteomes" id="UP000650511">
    <property type="component" value="Unassembled WGS sequence"/>
</dbReference>
<accession>A0A8J3EUK2</accession>
<dbReference type="FunFam" id="1.10.486.10:FF:000003">
    <property type="entry name" value="ATP-dependent DNA helicase"/>
    <property type="match status" value="1"/>
</dbReference>
<dbReference type="GO" id="GO:0043138">
    <property type="term" value="F:3'-5' DNA helicase activity"/>
    <property type="evidence" value="ECO:0007669"/>
    <property type="project" value="UniProtKB-EC"/>
</dbReference>
<keyword evidence="6 11" id="KW-0238">DNA-binding</keyword>
<dbReference type="GO" id="GO:0005524">
    <property type="term" value="F:ATP binding"/>
    <property type="evidence" value="ECO:0007669"/>
    <property type="project" value="UniProtKB-UniRule"/>
</dbReference>
<dbReference type="NCBIfam" id="TIGR01073">
    <property type="entry name" value="pcrA"/>
    <property type="match status" value="1"/>
</dbReference>
<dbReference type="PANTHER" id="PTHR11070:SF2">
    <property type="entry name" value="ATP-DEPENDENT DNA HELICASE SRS2"/>
    <property type="match status" value="1"/>
</dbReference>
<feature type="domain" description="UvrD-like helicase ATP-binding" evidence="12">
    <location>
        <begin position="9"/>
        <end position="289"/>
    </location>
</feature>
<keyword evidence="15" id="KW-1185">Reference proteome</keyword>
<dbReference type="Gene3D" id="3.40.50.300">
    <property type="entry name" value="P-loop containing nucleotide triphosphate hydrolases"/>
    <property type="match status" value="2"/>
</dbReference>
<comment type="catalytic activity">
    <reaction evidence="8">
        <text>Couples ATP hydrolysis with the unwinding of duplex DNA by translocating in the 3'-5' direction.</text>
        <dbReference type="EC" id="5.6.2.4"/>
    </reaction>
</comment>
<keyword evidence="3 10" id="KW-0378">Hydrolase</keyword>
<dbReference type="GO" id="GO:0003677">
    <property type="term" value="F:DNA binding"/>
    <property type="evidence" value="ECO:0007669"/>
    <property type="project" value="UniProtKB-KW"/>
</dbReference>
<sequence>MSADPRLLEGLNPAQRDAVETVDGPVLVVAGAGSGKTRVLTHRIAHLIRDRHVSPFELLAITFTNKAAGEMAARVGGLVGDRLSDRMWVTTFHKACVRILRRELTRLGYRSGFTIYDAQDSQRLITQIAKDLGLDDKRLSPRAIQHAISNAKDELVDHETYASRAGAWPEIQIADVYQAYQERLLRANALDFDDLIVKTVEIFQLFDPVLEHWQQRFRYLMVDEYQDTNRAQYHLVNLLAARNRNLMVVGDHDQSIYAFRGATVQNLLDFEQDYPDATVIPLVQNYRSTQTILDAANAVIRNNASRYPKDLWTDQGLGEQVVRYHADDEHDEAAFVAEELEKLRTEGFTFDDAAVFYRTNAQSRVLEDVFIRVGVPYRVIGGVRFYERKEIKDVLAYARLLVNPDDDVSARRIVNTPRRGVGDRTIEALDWHARREGVSFLDACRQAEHVQGLATRAIGAVTSFVELLDGLRTALEHDLAVPELIEEIWDRTGYLRELQAERTVEALGREENLRELKSVATEVHERGGGVVGMPGLETFLESVTLVSDQDQLDDAEDGTVTLMTLHTAKGLEFPVVFLVGMEDGVFPHVRSLDDTAELEEERRLCYVGLTRAEQRLYVTHADHRTLWGGTSYNPPSRFLDELPDALVERRGATRVTSAASRRRDKELLEIAGEEFRPGDRVLHTKFGPGTIASLTGEGERAEATVDFDKAGRKHLVLAYAPLVRT</sequence>
<dbReference type="GO" id="GO:0000725">
    <property type="term" value="P:recombinational repair"/>
    <property type="evidence" value="ECO:0007669"/>
    <property type="project" value="TreeGrafter"/>
</dbReference>
<evidence type="ECO:0000256" key="10">
    <source>
        <dbReference type="PROSITE-ProRule" id="PRU00560"/>
    </source>
</evidence>
<evidence type="ECO:0000313" key="15">
    <source>
        <dbReference type="Proteomes" id="UP000650511"/>
    </source>
</evidence>
<dbReference type="AlphaFoldDB" id="A0A8J3EUK2"/>
<evidence type="ECO:0000256" key="5">
    <source>
        <dbReference type="ARBA" id="ARBA00022840"/>
    </source>
</evidence>
<dbReference type="GO" id="GO:0016787">
    <property type="term" value="F:hydrolase activity"/>
    <property type="evidence" value="ECO:0007669"/>
    <property type="project" value="UniProtKB-UniRule"/>
</dbReference>
<organism evidence="14 15">
    <name type="scientific">Egicoccus halophilus</name>
    <dbReference type="NCBI Taxonomy" id="1670830"/>
    <lineage>
        <taxon>Bacteria</taxon>
        <taxon>Bacillati</taxon>
        <taxon>Actinomycetota</taxon>
        <taxon>Nitriliruptoria</taxon>
        <taxon>Egicoccales</taxon>
        <taxon>Egicoccaceae</taxon>
        <taxon>Egicoccus</taxon>
    </lineage>
</organism>
<dbReference type="PROSITE" id="PS51198">
    <property type="entry name" value="UVRD_HELICASE_ATP_BIND"/>
    <property type="match status" value="1"/>
</dbReference>
<keyword evidence="2 10" id="KW-0547">Nucleotide-binding</keyword>
<dbReference type="CDD" id="cd17932">
    <property type="entry name" value="DEXQc_UvrD"/>
    <property type="match status" value="1"/>
</dbReference>
<dbReference type="Pfam" id="PF21196">
    <property type="entry name" value="PcrA_UvrD_tudor"/>
    <property type="match status" value="1"/>
</dbReference>
<comment type="similarity">
    <text evidence="1 11">Belongs to the helicase family. UvrD subfamily.</text>
</comment>
<reference evidence="14" key="1">
    <citation type="journal article" date="2014" name="Int. J. Syst. Evol. Microbiol.">
        <title>Complete genome sequence of Corynebacterium casei LMG S-19264T (=DSM 44701T), isolated from a smear-ripened cheese.</title>
        <authorList>
            <consortium name="US DOE Joint Genome Institute (JGI-PGF)"/>
            <person name="Walter F."/>
            <person name="Albersmeier A."/>
            <person name="Kalinowski J."/>
            <person name="Ruckert C."/>
        </authorList>
    </citation>
    <scope>NUCLEOTIDE SEQUENCE</scope>
    <source>
        <strain evidence="14">CGMCC 1.14988</strain>
    </source>
</reference>
<feature type="domain" description="UvrD-like helicase C-terminal" evidence="13">
    <location>
        <begin position="290"/>
        <end position="570"/>
    </location>
</feature>
<evidence type="ECO:0000313" key="14">
    <source>
        <dbReference type="EMBL" id="GGI06031.1"/>
    </source>
</evidence>
<gene>
    <name evidence="14" type="ORF">GCM10011354_17070</name>
</gene>